<keyword evidence="4 10" id="KW-0812">Transmembrane</keyword>
<dbReference type="InterPro" id="IPR023395">
    <property type="entry name" value="MCP_dom_sf"/>
</dbReference>
<proteinExistence type="inferred from homology"/>
<reference evidence="12" key="1">
    <citation type="journal article" date="2021" name="Nat. Commun.">
        <title>Genetic determinants of endophytism in the Arabidopsis root mycobiome.</title>
        <authorList>
            <person name="Mesny F."/>
            <person name="Miyauchi S."/>
            <person name="Thiergart T."/>
            <person name="Pickel B."/>
            <person name="Atanasova L."/>
            <person name="Karlsson M."/>
            <person name="Huettel B."/>
            <person name="Barry K.W."/>
            <person name="Haridas S."/>
            <person name="Chen C."/>
            <person name="Bauer D."/>
            <person name="Andreopoulos W."/>
            <person name="Pangilinan J."/>
            <person name="LaButti K."/>
            <person name="Riley R."/>
            <person name="Lipzen A."/>
            <person name="Clum A."/>
            <person name="Drula E."/>
            <person name="Henrissat B."/>
            <person name="Kohler A."/>
            <person name="Grigoriev I.V."/>
            <person name="Martin F.M."/>
            <person name="Hacquard S."/>
        </authorList>
    </citation>
    <scope>NUCLEOTIDE SEQUENCE</scope>
    <source>
        <strain evidence="12">MPI-SDFR-AT-0120</strain>
    </source>
</reference>
<dbReference type="PANTHER" id="PTHR45788">
    <property type="entry name" value="SUCCINATE/FUMARATE MITOCHONDRIAL TRANSPORTER-RELATED"/>
    <property type="match status" value="1"/>
</dbReference>
<keyword evidence="6" id="KW-0999">Mitochondrion inner membrane</keyword>
<comment type="caution">
    <text evidence="12">The sequence shown here is derived from an EMBL/GenBank/DDBJ whole genome shotgun (WGS) entry which is preliminary data.</text>
</comment>
<keyword evidence="5" id="KW-0677">Repeat</keyword>
<dbReference type="GO" id="GO:0006843">
    <property type="term" value="P:mitochondrial citrate transmembrane transport"/>
    <property type="evidence" value="ECO:0007669"/>
    <property type="project" value="TreeGrafter"/>
</dbReference>
<gene>
    <name evidence="12" type="ORF">FB567DRAFT_535875</name>
</gene>
<evidence type="ECO:0000313" key="13">
    <source>
        <dbReference type="Proteomes" id="UP000813461"/>
    </source>
</evidence>
<dbReference type="PROSITE" id="PS50920">
    <property type="entry name" value="SOLCAR"/>
    <property type="match status" value="3"/>
</dbReference>
<evidence type="ECO:0000256" key="7">
    <source>
        <dbReference type="ARBA" id="ARBA00022989"/>
    </source>
</evidence>
<dbReference type="PRINTS" id="PR00926">
    <property type="entry name" value="MITOCARRIER"/>
</dbReference>
<evidence type="ECO:0000256" key="4">
    <source>
        <dbReference type="ARBA" id="ARBA00022692"/>
    </source>
</evidence>
<dbReference type="EMBL" id="JAGMVJ010000019">
    <property type="protein sequence ID" value="KAH7076282.1"/>
    <property type="molecule type" value="Genomic_DNA"/>
</dbReference>
<dbReference type="InterPro" id="IPR049563">
    <property type="entry name" value="TXTP-like"/>
</dbReference>
<accession>A0A8K0QX38</accession>
<dbReference type="InterPro" id="IPR018108">
    <property type="entry name" value="MCP_transmembrane"/>
</dbReference>
<evidence type="ECO:0000256" key="3">
    <source>
        <dbReference type="ARBA" id="ARBA00022448"/>
    </source>
</evidence>
<dbReference type="AlphaFoldDB" id="A0A8K0QX38"/>
<feature type="repeat" description="Solcar" evidence="10">
    <location>
        <begin position="132"/>
        <end position="221"/>
    </location>
</feature>
<evidence type="ECO:0000256" key="11">
    <source>
        <dbReference type="RuleBase" id="RU000488"/>
    </source>
</evidence>
<evidence type="ECO:0000256" key="10">
    <source>
        <dbReference type="PROSITE-ProRule" id="PRU00282"/>
    </source>
</evidence>
<evidence type="ECO:0000256" key="8">
    <source>
        <dbReference type="ARBA" id="ARBA00023128"/>
    </source>
</evidence>
<dbReference type="OrthoDB" id="44467at2759"/>
<keyword evidence="8" id="KW-0496">Mitochondrion</keyword>
<name>A0A8K0QX38_9PLEO</name>
<feature type="repeat" description="Solcar" evidence="10">
    <location>
        <begin position="229"/>
        <end position="311"/>
    </location>
</feature>
<dbReference type="InterPro" id="IPR002067">
    <property type="entry name" value="MCP"/>
</dbReference>
<evidence type="ECO:0000256" key="2">
    <source>
        <dbReference type="ARBA" id="ARBA00006375"/>
    </source>
</evidence>
<evidence type="ECO:0000256" key="1">
    <source>
        <dbReference type="ARBA" id="ARBA00004448"/>
    </source>
</evidence>
<dbReference type="PANTHER" id="PTHR45788:SF3">
    <property type="entry name" value="TRICARBOXYLATE TRANSPORT PROTEIN"/>
    <property type="match status" value="1"/>
</dbReference>
<organism evidence="12 13">
    <name type="scientific">Paraphoma chrysanthemicola</name>
    <dbReference type="NCBI Taxonomy" id="798071"/>
    <lineage>
        <taxon>Eukaryota</taxon>
        <taxon>Fungi</taxon>
        <taxon>Dikarya</taxon>
        <taxon>Ascomycota</taxon>
        <taxon>Pezizomycotina</taxon>
        <taxon>Dothideomycetes</taxon>
        <taxon>Pleosporomycetidae</taxon>
        <taxon>Pleosporales</taxon>
        <taxon>Pleosporineae</taxon>
        <taxon>Phaeosphaeriaceae</taxon>
        <taxon>Paraphoma</taxon>
    </lineage>
</organism>
<feature type="repeat" description="Solcar" evidence="10">
    <location>
        <begin position="38"/>
        <end position="124"/>
    </location>
</feature>
<dbReference type="GO" id="GO:0071913">
    <property type="term" value="F:citrate secondary active transmembrane transporter activity"/>
    <property type="evidence" value="ECO:0007669"/>
    <property type="project" value="TreeGrafter"/>
</dbReference>
<evidence type="ECO:0000256" key="9">
    <source>
        <dbReference type="ARBA" id="ARBA00023136"/>
    </source>
</evidence>
<dbReference type="GO" id="GO:0005743">
    <property type="term" value="C:mitochondrial inner membrane"/>
    <property type="evidence" value="ECO:0007669"/>
    <property type="project" value="UniProtKB-SubCell"/>
</dbReference>
<dbReference type="Pfam" id="PF00153">
    <property type="entry name" value="Mito_carr"/>
    <property type="match status" value="3"/>
</dbReference>
<keyword evidence="3 11" id="KW-0813">Transport</keyword>
<keyword evidence="9 10" id="KW-0472">Membrane</keyword>
<protein>
    <submittedName>
        <fullName evidence="12">Mitochondrial carrier domain-containing protein</fullName>
    </submittedName>
</protein>
<dbReference type="Proteomes" id="UP000813461">
    <property type="component" value="Unassembled WGS sequence"/>
</dbReference>
<comment type="similarity">
    <text evidence="2 11">Belongs to the mitochondrial carrier (TC 2.A.29) family.</text>
</comment>
<evidence type="ECO:0000256" key="6">
    <source>
        <dbReference type="ARBA" id="ARBA00022792"/>
    </source>
</evidence>
<evidence type="ECO:0000313" key="12">
    <source>
        <dbReference type="EMBL" id="KAH7076282.1"/>
    </source>
</evidence>
<dbReference type="Gene3D" id="1.50.40.10">
    <property type="entry name" value="Mitochondrial carrier domain"/>
    <property type="match status" value="1"/>
</dbReference>
<keyword evidence="13" id="KW-1185">Reference proteome</keyword>
<dbReference type="SUPFAM" id="SSF103506">
    <property type="entry name" value="Mitochondrial carrier"/>
    <property type="match status" value="1"/>
</dbReference>
<evidence type="ECO:0000256" key="5">
    <source>
        <dbReference type="ARBA" id="ARBA00022737"/>
    </source>
</evidence>
<comment type="subcellular location">
    <subcellularLocation>
        <location evidence="1">Mitochondrion inner membrane</location>
        <topology evidence="1">Multi-pass membrane protein</topology>
    </subcellularLocation>
</comment>
<keyword evidence="7" id="KW-1133">Transmembrane helix</keyword>
<sequence length="319" mass="33591">MSASPSILCTPIPQANATERLLKSPSTLVEKLKRQQQPSAGISLLSGAIAGGVEATATYPFEFAKTRAQLQAGSATSKNPFALIGGVVKNDGVRAIYTGCSTLILGTAFKAGVRFLSYDSIRKHLADERGVLSPARGMLAGMLAGVVESVVAVTPTERIKTALIDDAKSGSKQFKGGLHATRAIIHTHGLAGLYRGLVSTTMKQSATSAVRMGSYNVLKEFSHKHNLPQNSASTFVMGAAAGTITVYATQPFDTIKTRAQSARGATTAEAFREVIKSAGIRGFWSGSTMRLGRLVFSGGIVFTVYEKVADILMTSSRSV</sequence>